<protein>
    <submittedName>
        <fullName evidence="2">Uncharacterized protein</fullName>
    </submittedName>
</protein>
<proteinExistence type="predicted"/>
<reference evidence="2" key="1">
    <citation type="submission" date="2021-06" db="EMBL/GenBank/DDBJ databases">
        <title>Parelaphostrongylus tenuis whole genome reference sequence.</title>
        <authorList>
            <person name="Garwood T.J."/>
            <person name="Larsen P.A."/>
            <person name="Fountain-Jones N.M."/>
            <person name="Garbe J.R."/>
            <person name="Macchietto M.G."/>
            <person name="Kania S.A."/>
            <person name="Gerhold R.W."/>
            <person name="Richards J.E."/>
            <person name="Wolf T.M."/>
        </authorList>
    </citation>
    <scope>NUCLEOTIDE SEQUENCE</scope>
    <source>
        <strain evidence="2">MNPRO001-30</strain>
        <tissue evidence="2">Meninges</tissue>
    </source>
</reference>
<evidence type="ECO:0000313" key="2">
    <source>
        <dbReference type="EMBL" id="KAJ1364134.1"/>
    </source>
</evidence>
<evidence type="ECO:0000313" key="3">
    <source>
        <dbReference type="Proteomes" id="UP001196413"/>
    </source>
</evidence>
<dbReference type="AlphaFoldDB" id="A0AAD5QW52"/>
<feature type="compositionally biased region" description="Basic and acidic residues" evidence="1">
    <location>
        <begin position="70"/>
        <end position="87"/>
    </location>
</feature>
<evidence type="ECO:0000256" key="1">
    <source>
        <dbReference type="SAM" id="MobiDB-lite"/>
    </source>
</evidence>
<dbReference type="Proteomes" id="UP001196413">
    <property type="component" value="Unassembled WGS sequence"/>
</dbReference>
<name>A0AAD5QW52_PARTN</name>
<dbReference type="EMBL" id="JAHQIW010004876">
    <property type="protein sequence ID" value="KAJ1364134.1"/>
    <property type="molecule type" value="Genomic_DNA"/>
</dbReference>
<feature type="compositionally biased region" description="Basic and acidic residues" evidence="1">
    <location>
        <begin position="18"/>
        <end position="62"/>
    </location>
</feature>
<sequence>MVKKKVRNASLEGVIEDPTTKTEEVDGKNNEASDKNANEVLKEKMVAEVESERDSESKKVKGEQPVVEAESGKDSETEKAEKEEHVAEVASNKESSEVRESGDEQPVVDSTVDEGLEDDQALVDATSETGGHQPGTEVSGGFDFYIETISVNKICGDIYILID</sequence>
<feature type="compositionally biased region" description="Acidic residues" evidence="1">
    <location>
        <begin position="111"/>
        <end position="121"/>
    </location>
</feature>
<comment type="caution">
    <text evidence="2">The sequence shown here is derived from an EMBL/GenBank/DDBJ whole genome shotgun (WGS) entry which is preliminary data.</text>
</comment>
<organism evidence="2 3">
    <name type="scientific">Parelaphostrongylus tenuis</name>
    <name type="common">Meningeal worm</name>
    <dbReference type="NCBI Taxonomy" id="148309"/>
    <lineage>
        <taxon>Eukaryota</taxon>
        <taxon>Metazoa</taxon>
        <taxon>Ecdysozoa</taxon>
        <taxon>Nematoda</taxon>
        <taxon>Chromadorea</taxon>
        <taxon>Rhabditida</taxon>
        <taxon>Rhabditina</taxon>
        <taxon>Rhabditomorpha</taxon>
        <taxon>Strongyloidea</taxon>
        <taxon>Metastrongylidae</taxon>
        <taxon>Parelaphostrongylus</taxon>
    </lineage>
</organism>
<keyword evidence="3" id="KW-1185">Reference proteome</keyword>
<accession>A0AAD5QW52</accession>
<feature type="region of interest" description="Disordered" evidence="1">
    <location>
        <begin position="1"/>
        <end position="138"/>
    </location>
</feature>
<gene>
    <name evidence="2" type="ORF">KIN20_024154</name>
</gene>